<accession>F0Z9I2</accession>
<proteinExistence type="predicted"/>
<reference evidence="2" key="1">
    <citation type="journal article" date="2011" name="Genome Biol.">
        <title>Comparative genomics of the social amoebae Dictyostelium discoideum and Dictyostelium purpureum.</title>
        <authorList>
            <consortium name="US DOE Joint Genome Institute (JGI-PGF)"/>
            <person name="Sucgang R."/>
            <person name="Kuo A."/>
            <person name="Tian X."/>
            <person name="Salerno W."/>
            <person name="Parikh A."/>
            <person name="Feasley C.L."/>
            <person name="Dalin E."/>
            <person name="Tu H."/>
            <person name="Huang E."/>
            <person name="Barry K."/>
            <person name="Lindquist E."/>
            <person name="Shapiro H."/>
            <person name="Bruce D."/>
            <person name="Schmutz J."/>
            <person name="Salamov A."/>
            <person name="Fey P."/>
            <person name="Gaudet P."/>
            <person name="Anjard C."/>
            <person name="Babu M.M."/>
            <person name="Basu S."/>
            <person name="Bushmanova Y."/>
            <person name="van der Wel H."/>
            <person name="Katoh-Kurasawa M."/>
            <person name="Dinh C."/>
            <person name="Coutinho P.M."/>
            <person name="Saito T."/>
            <person name="Elias M."/>
            <person name="Schaap P."/>
            <person name="Kay R.R."/>
            <person name="Henrissat B."/>
            <person name="Eichinger L."/>
            <person name="Rivero F."/>
            <person name="Putnam N.H."/>
            <person name="West C.M."/>
            <person name="Loomis W.F."/>
            <person name="Chisholm R.L."/>
            <person name="Shaulsky G."/>
            <person name="Strassmann J.E."/>
            <person name="Queller D.C."/>
            <person name="Kuspa A."/>
            <person name="Grigoriev I.V."/>
        </authorList>
    </citation>
    <scope>NUCLEOTIDE SEQUENCE [LARGE SCALE GENOMIC DNA]</scope>
    <source>
        <strain evidence="2">QSDP1</strain>
    </source>
</reference>
<dbReference type="GeneID" id="10509993"/>
<dbReference type="VEuPathDB" id="AmoebaDB:DICPUDRAFT_147825"/>
<protein>
    <submittedName>
        <fullName evidence="1">Uncharacterized protein</fullName>
    </submittedName>
</protein>
<name>F0Z9I2_DICPU</name>
<gene>
    <name evidence="1" type="ORF">DICPUDRAFT_147825</name>
</gene>
<dbReference type="InParanoid" id="F0Z9I2"/>
<dbReference type="Proteomes" id="UP000001064">
    <property type="component" value="Unassembled WGS sequence"/>
</dbReference>
<sequence length="94" mass="11090">MTKKSKDFSKDIIKRNDERAKLAREKYQNKYQDILQTADIPAPCSTEDSDNHNYSKKFNNKSLFFESTEGMSPSTTRSRITFTSRDRSFVKEFY</sequence>
<dbReference type="RefSeq" id="XP_003284062.1">
    <property type="nucleotide sequence ID" value="XM_003284014.1"/>
</dbReference>
<dbReference type="KEGG" id="dpp:DICPUDRAFT_147825"/>
<evidence type="ECO:0000313" key="1">
    <source>
        <dbReference type="EMBL" id="EGC39388.1"/>
    </source>
</evidence>
<keyword evidence="2" id="KW-1185">Reference proteome</keyword>
<dbReference type="EMBL" id="GL870958">
    <property type="protein sequence ID" value="EGC39388.1"/>
    <property type="molecule type" value="Genomic_DNA"/>
</dbReference>
<evidence type="ECO:0000313" key="2">
    <source>
        <dbReference type="Proteomes" id="UP000001064"/>
    </source>
</evidence>
<dbReference type="FunCoup" id="F0Z9I2">
    <property type="interactions" value="937"/>
</dbReference>
<dbReference type="AlphaFoldDB" id="F0Z9I2"/>
<organism evidence="1 2">
    <name type="scientific">Dictyostelium purpureum</name>
    <name type="common">Slime mold</name>
    <dbReference type="NCBI Taxonomy" id="5786"/>
    <lineage>
        <taxon>Eukaryota</taxon>
        <taxon>Amoebozoa</taxon>
        <taxon>Evosea</taxon>
        <taxon>Eumycetozoa</taxon>
        <taxon>Dictyostelia</taxon>
        <taxon>Dictyosteliales</taxon>
        <taxon>Dictyosteliaceae</taxon>
        <taxon>Dictyostelium</taxon>
    </lineage>
</organism>